<evidence type="ECO:0000256" key="2">
    <source>
        <dbReference type="ARBA" id="ARBA00023315"/>
    </source>
</evidence>
<keyword evidence="2" id="KW-0012">Acyltransferase</keyword>
<dbReference type="SUPFAM" id="SSF55729">
    <property type="entry name" value="Acyl-CoA N-acyltransferases (Nat)"/>
    <property type="match status" value="1"/>
</dbReference>
<dbReference type="InterPro" id="IPR016181">
    <property type="entry name" value="Acyl_CoA_acyltransferase"/>
</dbReference>
<organism evidence="4 5">
    <name type="scientific">Jeotgalicoccus saudimassiliensis</name>
    <dbReference type="NCBI Taxonomy" id="1461582"/>
    <lineage>
        <taxon>Bacteria</taxon>
        <taxon>Bacillati</taxon>
        <taxon>Bacillota</taxon>
        <taxon>Bacilli</taxon>
        <taxon>Bacillales</taxon>
        <taxon>Staphylococcaceae</taxon>
        <taxon>Jeotgalicoccus</taxon>
    </lineage>
</organism>
<dbReference type="InterPro" id="IPR000182">
    <property type="entry name" value="GNAT_dom"/>
</dbReference>
<dbReference type="STRING" id="1461582.BN1048_02149"/>
<dbReference type="InterPro" id="IPR050832">
    <property type="entry name" value="Bact_Acetyltransf"/>
</dbReference>
<proteinExistence type="predicted"/>
<dbReference type="OrthoDB" id="5292888at2"/>
<dbReference type="Pfam" id="PF00583">
    <property type="entry name" value="Acetyltransf_1"/>
    <property type="match status" value="1"/>
</dbReference>
<dbReference type="eggNOG" id="COG1247">
    <property type="taxonomic scope" value="Bacteria"/>
</dbReference>
<evidence type="ECO:0000256" key="1">
    <source>
        <dbReference type="ARBA" id="ARBA00022679"/>
    </source>
</evidence>
<dbReference type="Gene3D" id="3.40.630.30">
    <property type="match status" value="1"/>
</dbReference>
<dbReference type="RefSeq" id="WP_035811087.1">
    <property type="nucleotide sequence ID" value="NZ_CCSE01000001.1"/>
</dbReference>
<sequence>MTIRLAVSEDAAGIARVQVESWRTTYPGIVPKSYLDSLDVKKREKIWKQAAKNQPLYVAEAEGEIVGFAIGGENRDKGTYPEFDGELYAIYSYQHVHGNGTGRALFEHAARNLAERGYKKMIVSVLSQNPAVNFYQHMGGRYLGEETITIDGVDIQESFYGYDDINNI</sequence>
<gene>
    <name evidence="4" type="ORF">BN1048_02149</name>
</gene>
<dbReference type="HOGENOM" id="CLU_013985_18_2_9"/>
<dbReference type="PROSITE" id="PS51186">
    <property type="entry name" value="GNAT"/>
    <property type="match status" value="1"/>
</dbReference>
<dbReference type="AlphaFoldDB" id="A0A078MFZ5"/>
<dbReference type="CDD" id="cd04301">
    <property type="entry name" value="NAT_SF"/>
    <property type="match status" value="1"/>
</dbReference>
<keyword evidence="1 4" id="KW-0808">Transferase</keyword>
<dbReference type="EMBL" id="CCSE01000001">
    <property type="protein sequence ID" value="CEA03616.1"/>
    <property type="molecule type" value="Genomic_DNA"/>
</dbReference>
<name>A0A078MFZ5_9STAP</name>
<dbReference type="Proteomes" id="UP000044136">
    <property type="component" value="Unassembled WGS sequence"/>
</dbReference>
<dbReference type="PANTHER" id="PTHR43877">
    <property type="entry name" value="AMINOALKYLPHOSPHONATE N-ACETYLTRANSFERASE-RELATED-RELATED"/>
    <property type="match status" value="1"/>
</dbReference>
<feature type="domain" description="N-acetyltransferase" evidence="3">
    <location>
        <begin position="1"/>
        <end position="162"/>
    </location>
</feature>
<dbReference type="GO" id="GO:0016747">
    <property type="term" value="F:acyltransferase activity, transferring groups other than amino-acyl groups"/>
    <property type="evidence" value="ECO:0007669"/>
    <property type="project" value="InterPro"/>
</dbReference>
<protein>
    <submittedName>
        <fullName evidence="4">Putative acetyltransferase</fullName>
    </submittedName>
</protein>
<evidence type="ECO:0000313" key="4">
    <source>
        <dbReference type="EMBL" id="CEA03616.1"/>
    </source>
</evidence>
<keyword evidence="5" id="KW-1185">Reference proteome</keyword>
<accession>A0A078MFZ5</accession>
<reference evidence="4 5" key="1">
    <citation type="submission" date="2014-07" db="EMBL/GenBank/DDBJ databases">
        <authorList>
            <person name="Urmite Genomes Urmite Genomes"/>
        </authorList>
    </citation>
    <scope>NUCLEOTIDE SEQUENCE [LARGE SCALE GENOMIC DNA]</scope>
    <source>
        <strain evidence="4 5">13MG44_air</strain>
    </source>
</reference>
<evidence type="ECO:0000313" key="5">
    <source>
        <dbReference type="Proteomes" id="UP000044136"/>
    </source>
</evidence>
<evidence type="ECO:0000259" key="3">
    <source>
        <dbReference type="PROSITE" id="PS51186"/>
    </source>
</evidence>